<evidence type="ECO:0000313" key="4">
    <source>
        <dbReference type="Proteomes" id="UP000323521"/>
    </source>
</evidence>
<evidence type="ECO:0000259" key="2">
    <source>
        <dbReference type="PROSITE" id="PS50006"/>
    </source>
</evidence>
<name>A0A3G1KUE8_FORW1</name>
<evidence type="ECO:0000256" key="1">
    <source>
        <dbReference type="SAM" id="Phobius"/>
    </source>
</evidence>
<evidence type="ECO:0000313" key="3">
    <source>
        <dbReference type="EMBL" id="ATW26072.1"/>
    </source>
</evidence>
<dbReference type="PROSITE" id="PS50006">
    <property type="entry name" value="FHA_DOMAIN"/>
    <property type="match status" value="1"/>
</dbReference>
<dbReference type="InterPro" id="IPR050923">
    <property type="entry name" value="Cell_Proc_Reg/RNA_Proc"/>
</dbReference>
<dbReference type="Gene3D" id="2.60.200.20">
    <property type="match status" value="1"/>
</dbReference>
<keyword evidence="1" id="KW-0472">Membrane</keyword>
<dbReference type="EMBL" id="CP017634">
    <property type="protein sequence ID" value="ATW26072.1"/>
    <property type="molecule type" value="Genomic_DNA"/>
</dbReference>
<feature type="transmembrane region" description="Helical" evidence="1">
    <location>
        <begin position="6"/>
        <end position="28"/>
    </location>
</feature>
<dbReference type="Proteomes" id="UP000323521">
    <property type="component" value="Chromosome"/>
</dbReference>
<dbReference type="InterPro" id="IPR008984">
    <property type="entry name" value="SMAD_FHA_dom_sf"/>
</dbReference>
<dbReference type="SMART" id="SM00240">
    <property type="entry name" value="FHA"/>
    <property type="match status" value="1"/>
</dbReference>
<proteinExistence type="predicted"/>
<protein>
    <submittedName>
        <fullName evidence="3">FHA domain-containing protein</fullName>
    </submittedName>
</protein>
<dbReference type="RefSeq" id="WP_236860041.1">
    <property type="nucleotide sequence ID" value="NZ_CP017634.1"/>
</dbReference>
<reference evidence="3 4" key="1">
    <citation type="submission" date="2016-10" db="EMBL/GenBank/DDBJ databases">
        <title>Complete Genome Sequence of Peptococcaceae strain DCMF.</title>
        <authorList>
            <person name="Edwards R.J."/>
            <person name="Holland S.I."/>
            <person name="Deshpande N.P."/>
            <person name="Wong Y.K."/>
            <person name="Ertan H."/>
            <person name="Manefield M."/>
            <person name="Russell T.L."/>
            <person name="Lee M.J."/>
        </authorList>
    </citation>
    <scope>NUCLEOTIDE SEQUENCE [LARGE SCALE GENOMIC DNA]</scope>
    <source>
        <strain evidence="3 4">DCMF</strain>
    </source>
</reference>
<feature type="domain" description="FHA" evidence="2">
    <location>
        <begin position="64"/>
        <end position="113"/>
    </location>
</feature>
<keyword evidence="4" id="KW-1185">Reference proteome</keyword>
<sequence length="139" mass="16238">MKYVFTFLIYLFIFWIARLIYLDINIMYRFRPPAKGNQPYLKLINQRDQLNFKVEESYSLSNETSIGRSARNDIVLQDPFISSEHARIILGEGTYFLEDLKSKNGTYMNGSKMTGPMPLRNGDRISFGLVEFLFVSDQK</sequence>
<dbReference type="InterPro" id="IPR000253">
    <property type="entry name" value="FHA_dom"/>
</dbReference>
<organism evidence="3 4">
    <name type="scientific">Formimonas warabiya</name>
    <dbReference type="NCBI Taxonomy" id="1761012"/>
    <lineage>
        <taxon>Bacteria</taxon>
        <taxon>Bacillati</taxon>
        <taxon>Bacillota</taxon>
        <taxon>Clostridia</taxon>
        <taxon>Eubacteriales</taxon>
        <taxon>Peptococcaceae</taxon>
        <taxon>Candidatus Formimonas</taxon>
    </lineage>
</organism>
<dbReference type="PANTHER" id="PTHR23308">
    <property type="entry name" value="NUCLEAR INHIBITOR OF PROTEIN PHOSPHATASE-1"/>
    <property type="match status" value="1"/>
</dbReference>
<dbReference type="CDD" id="cd00060">
    <property type="entry name" value="FHA"/>
    <property type="match status" value="1"/>
</dbReference>
<dbReference type="SUPFAM" id="SSF49879">
    <property type="entry name" value="SMAD/FHA domain"/>
    <property type="match status" value="1"/>
</dbReference>
<keyword evidence="1" id="KW-0812">Transmembrane</keyword>
<accession>A0A3G1KUE8</accession>
<dbReference type="Pfam" id="PF00498">
    <property type="entry name" value="FHA"/>
    <property type="match status" value="1"/>
</dbReference>
<dbReference type="KEGG" id="fwa:DCMF_15985"/>
<keyword evidence="1" id="KW-1133">Transmembrane helix</keyword>
<gene>
    <name evidence="3" type="ORF">DCMF_15985</name>
</gene>
<dbReference type="AlphaFoldDB" id="A0A3G1KUE8"/>